<dbReference type="PANTHER" id="PTHR33204:SF37">
    <property type="entry name" value="HTH-TYPE TRANSCRIPTIONAL REGULATOR YODB"/>
    <property type="match status" value="1"/>
</dbReference>
<evidence type="ECO:0000313" key="6">
    <source>
        <dbReference type="Proteomes" id="UP000051461"/>
    </source>
</evidence>
<keyword evidence="6" id="KW-1185">Reference proteome</keyword>
<reference evidence="5 6" key="1">
    <citation type="journal article" date="2015" name="Genome Announc.">
        <title>Expanding the biotechnology potential of lactobacilli through comparative genomics of 213 strains and associated genera.</title>
        <authorList>
            <person name="Sun Z."/>
            <person name="Harris H.M."/>
            <person name="McCann A."/>
            <person name="Guo C."/>
            <person name="Argimon S."/>
            <person name="Zhang W."/>
            <person name="Yang X."/>
            <person name="Jeffery I.B."/>
            <person name="Cooney J.C."/>
            <person name="Kagawa T.F."/>
            <person name="Liu W."/>
            <person name="Song Y."/>
            <person name="Salvetti E."/>
            <person name="Wrobel A."/>
            <person name="Rasinkangas P."/>
            <person name="Parkhill J."/>
            <person name="Rea M.C."/>
            <person name="O'Sullivan O."/>
            <person name="Ritari J."/>
            <person name="Douillard F.P."/>
            <person name="Paul Ross R."/>
            <person name="Yang R."/>
            <person name="Briner A.E."/>
            <person name="Felis G.E."/>
            <person name="de Vos W.M."/>
            <person name="Barrangou R."/>
            <person name="Klaenhammer T.R."/>
            <person name="Caufield P.W."/>
            <person name="Cui Y."/>
            <person name="Zhang H."/>
            <person name="O'Toole P.W."/>
        </authorList>
    </citation>
    <scope>NUCLEOTIDE SEQUENCE [LARGE SCALE GENOMIC DNA]</scope>
    <source>
        <strain evidence="5 6">DSM 20003</strain>
    </source>
</reference>
<dbReference type="Gene3D" id="1.10.10.10">
    <property type="entry name" value="Winged helix-like DNA-binding domain superfamily/Winged helix DNA-binding domain"/>
    <property type="match status" value="1"/>
</dbReference>
<evidence type="ECO:0000256" key="1">
    <source>
        <dbReference type="ARBA" id="ARBA00023015"/>
    </source>
</evidence>
<dbReference type="PANTHER" id="PTHR33204">
    <property type="entry name" value="TRANSCRIPTIONAL REGULATOR, MARR FAMILY"/>
    <property type="match status" value="1"/>
</dbReference>
<dbReference type="Proteomes" id="UP000051461">
    <property type="component" value="Unassembled WGS sequence"/>
</dbReference>
<keyword evidence="2" id="KW-0238">DNA-binding</keyword>
<sequence>MIAMATKTVSDCQQRQFSLCPKFQKTFMILGKKWNGLIVDVLLEDGDQRFKDLAQKIPKCSDRVLVERLKELEQENIVTRKTYPNSSLIKYGLTQQGQDLDQVMTAVHGWADQWLDVSTCVEELTH</sequence>
<proteinExistence type="predicted"/>
<dbReference type="AlphaFoldDB" id="A0A0R1H8B4"/>
<dbReference type="InterPro" id="IPR036388">
    <property type="entry name" value="WH-like_DNA-bd_sf"/>
</dbReference>
<keyword evidence="3" id="KW-0804">Transcription</keyword>
<feature type="domain" description="HTH hxlR-type" evidence="4">
    <location>
        <begin position="20"/>
        <end position="119"/>
    </location>
</feature>
<name>A0A0R1H8B4_9LACO</name>
<comment type="caution">
    <text evidence="5">The sequence shown here is derived from an EMBL/GenBank/DDBJ whole genome shotgun (WGS) entry which is preliminary data.</text>
</comment>
<dbReference type="InterPro" id="IPR036390">
    <property type="entry name" value="WH_DNA-bd_sf"/>
</dbReference>
<dbReference type="Pfam" id="PF01638">
    <property type="entry name" value="HxlR"/>
    <property type="match status" value="1"/>
</dbReference>
<organism evidence="5 6">
    <name type="scientific">Loigolactobacillus bifermentans DSM 20003</name>
    <dbReference type="NCBI Taxonomy" id="1423726"/>
    <lineage>
        <taxon>Bacteria</taxon>
        <taxon>Bacillati</taxon>
        <taxon>Bacillota</taxon>
        <taxon>Bacilli</taxon>
        <taxon>Lactobacillales</taxon>
        <taxon>Lactobacillaceae</taxon>
        <taxon>Loigolactobacillus</taxon>
    </lineage>
</organism>
<keyword evidence="1" id="KW-0805">Transcription regulation</keyword>
<dbReference type="SUPFAM" id="SSF46785">
    <property type="entry name" value="Winged helix' DNA-binding domain"/>
    <property type="match status" value="1"/>
</dbReference>
<evidence type="ECO:0000256" key="2">
    <source>
        <dbReference type="ARBA" id="ARBA00023125"/>
    </source>
</evidence>
<dbReference type="EMBL" id="AZDA01000003">
    <property type="protein sequence ID" value="KRK40883.1"/>
    <property type="molecule type" value="Genomic_DNA"/>
</dbReference>
<evidence type="ECO:0000313" key="5">
    <source>
        <dbReference type="EMBL" id="KRK40883.1"/>
    </source>
</evidence>
<evidence type="ECO:0000259" key="4">
    <source>
        <dbReference type="PROSITE" id="PS51118"/>
    </source>
</evidence>
<protein>
    <submittedName>
        <fullName evidence="5">MarR family transcriptional regulator</fullName>
    </submittedName>
</protein>
<gene>
    <name evidence="5" type="ORF">FC07_GL002636</name>
</gene>
<dbReference type="GO" id="GO:0003677">
    <property type="term" value="F:DNA binding"/>
    <property type="evidence" value="ECO:0007669"/>
    <property type="project" value="UniProtKB-KW"/>
</dbReference>
<dbReference type="InterPro" id="IPR002577">
    <property type="entry name" value="HTH_HxlR"/>
</dbReference>
<dbReference type="PROSITE" id="PS51118">
    <property type="entry name" value="HTH_HXLR"/>
    <property type="match status" value="1"/>
</dbReference>
<evidence type="ECO:0000256" key="3">
    <source>
        <dbReference type="ARBA" id="ARBA00023163"/>
    </source>
</evidence>
<accession>A0A0R1H8B4</accession>
<dbReference type="PATRIC" id="fig|1423726.3.peg.2744"/>
<dbReference type="STRING" id="1423726.FC07_GL002636"/>